<accession>A0ABW6UGU2</accession>
<reference evidence="2 3" key="1">
    <citation type="submission" date="2024-10" db="EMBL/GenBank/DDBJ databases">
        <title>The Natural Products Discovery Center: Release of the First 8490 Sequenced Strains for Exploring Actinobacteria Biosynthetic Diversity.</title>
        <authorList>
            <person name="Kalkreuter E."/>
            <person name="Kautsar S.A."/>
            <person name="Yang D."/>
            <person name="Bader C.D."/>
            <person name="Teijaro C.N."/>
            <person name="Fluegel L."/>
            <person name="Davis C.M."/>
            <person name="Simpson J.R."/>
            <person name="Lauterbach L."/>
            <person name="Steele A.D."/>
            <person name="Gui C."/>
            <person name="Meng S."/>
            <person name="Li G."/>
            <person name="Viehrig K."/>
            <person name="Ye F."/>
            <person name="Su P."/>
            <person name="Kiefer A.F."/>
            <person name="Nichols A."/>
            <person name="Cepeda A.J."/>
            <person name="Yan W."/>
            <person name="Fan B."/>
            <person name="Jiang Y."/>
            <person name="Adhikari A."/>
            <person name="Zheng C.-J."/>
            <person name="Schuster L."/>
            <person name="Cowan T.M."/>
            <person name="Smanski M.J."/>
            <person name="Chevrette M.G."/>
            <person name="De Carvalho L.P.S."/>
            <person name="Shen B."/>
        </authorList>
    </citation>
    <scope>NUCLEOTIDE SEQUENCE [LARGE SCALE GENOMIC DNA]</scope>
    <source>
        <strain evidence="2 3">NPDC001390</strain>
    </source>
</reference>
<proteinExistence type="predicted"/>
<evidence type="ECO:0000256" key="1">
    <source>
        <dbReference type="SAM" id="MobiDB-lite"/>
    </source>
</evidence>
<dbReference type="Proteomes" id="UP001602058">
    <property type="component" value="Unassembled WGS sequence"/>
</dbReference>
<evidence type="ECO:0000313" key="2">
    <source>
        <dbReference type="EMBL" id="MFF4522422.1"/>
    </source>
</evidence>
<sequence length="46" mass="4800">MSRPAKSSTAGSAGVVLSGSRNSPGDDAEERDDADGPDDEARRFDF</sequence>
<feature type="region of interest" description="Disordered" evidence="1">
    <location>
        <begin position="1"/>
        <end position="46"/>
    </location>
</feature>
<organism evidence="2 3">
    <name type="scientific">Streptomyces bluensis</name>
    <dbReference type="NCBI Taxonomy" id="33897"/>
    <lineage>
        <taxon>Bacteria</taxon>
        <taxon>Bacillati</taxon>
        <taxon>Actinomycetota</taxon>
        <taxon>Actinomycetes</taxon>
        <taxon>Kitasatosporales</taxon>
        <taxon>Streptomycetaceae</taxon>
        <taxon>Streptomyces</taxon>
    </lineage>
</organism>
<feature type="compositionally biased region" description="Acidic residues" evidence="1">
    <location>
        <begin position="26"/>
        <end position="38"/>
    </location>
</feature>
<protein>
    <submittedName>
        <fullName evidence="2">Uncharacterized protein</fullName>
    </submittedName>
</protein>
<dbReference type="EMBL" id="JBIAWJ010000005">
    <property type="protein sequence ID" value="MFF4522422.1"/>
    <property type="molecule type" value="Genomic_DNA"/>
</dbReference>
<gene>
    <name evidence="2" type="ORF">ACFY1D_13400</name>
</gene>
<name>A0ABW6UGU2_9ACTN</name>
<evidence type="ECO:0000313" key="3">
    <source>
        <dbReference type="Proteomes" id="UP001602058"/>
    </source>
</evidence>
<dbReference type="RefSeq" id="WP_351079798.1">
    <property type="nucleotide sequence ID" value="NZ_JBEOZG010000007.1"/>
</dbReference>
<feature type="compositionally biased region" description="Polar residues" evidence="1">
    <location>
        <begin position="1"/>
        <end position="11"/>
    </location>
</feature>
<keyword evidence="3" id="KW-1185">Reference proteome</keyword>
<comment type="caution">
    <text evidence="2">The sequence shown here is derived from an EMBL/GenBank/DDBJ whole genome shotgun (WGS) entry which is preliminary data.</text>
</comment>